<dbReference type="KEGG" id="hni:W911_08285"/>
<dbReference type="PATRIC" id="fig|1029756.8.peg.1727"/>
<evidence type="ECO:0000313" key="3">
    <source>
        <dbReference type="Proteomes" id="UP000018542"/>
    </source>
</evidence>
<dbReference type="Proteomes" id="UP000018542">
    <property type="component" value="Chromosome"/>
</dbReference>
<sequence length="166" mass="17723">MKTTPALALIAALLTWASPAAAEERTMCLAACEETTQTCLDTVYDAYDACGPAANESCDRAAPAEKMKCLSTALQACSRTRVSETQSCRATLKSCAASCGPRDAGQYEFWCELEADMPTEDVHIRMNSFCVGPPGVSPGEQHDHCVKLFTPTDPAMGYALDCSPLL</sequence>
<feature type="signal peptide" evidence="1">
    <location>
        <begin position="1"/>
        <end position="22"/>
    </location>
</feature>
<keyword evidence="1" id="KW-0732">Signal</keyword>
<dbReference type="AlphaFoldDB" id="V5SJ43"/>
<proteinExistence type="predicted"/>
<gene>
    <name evidence="2" type="ORF">W911_08285</name>
</gene>
<protein>
    <submittedName>
        <fullName evidence="2">Uncharacterized protein</fullName>
    </submittedName>
</protein>
<dbReference type="HOGENOM" id="CLU_1600474_0_0_5"/>
<evidence type="ECO:0000256" key="1">
    <source>
        <dbReference type="SAM" id="SignalP"/>
    </source>
</evidence>
<accession>V5SJ43</accession>
<name>V5SJ43_9HYPH</name>
<reference evidence="2 3" key="1">
    <citation type="journal article" date="2014" name="Genome Announc.">
        <title>Complete Genome Sequence of Hyphomicrobium nitrativorans Strain NL23, a Denitrifying Bacterium Isolated from Biofilm of a Methanol-Fed Denitrification System Treating Seawater at the Montreal Biodome.</title>
        <authorList>
            <person name="Martineau C."/>
            <person name="Villeneuve C."/>
            <person name="Mauffrey F."/>
            <person name="Villemur R."/>
        </authorList>
    </citation>
    <scope>NUCLEOTIDE SEQUENCE [LARGE SCALE GENOMIC DNA]</scope>
    <source>
        <strain evidence="2">NL23</strain>
    </source>
</reference>
<dbReference type="EMBL" id="CP006912">
    <property type="protein sequence ID" value="AHB50110.1"/>
    <property type="molecule type" value="Genomic_DNA"/>
</dbReference>
<evidence type="ECO:0000313" key="2">
    <source>
        <dbReference type="EMBL" id="AHB50110.1"/>
    </source>
</evidence>
<feature type="chain" id="PRO_5004740781" evidence="1">
    <location>
        <begin position="23"/>
        <end position="166"/>
    </location>
</feature>
<dbReference type="RefSeq" id="WP_023787036.1">
    <property type="nucleotide sequence ID" value="NC_022997.1"/>
</dbReference>
<keyword evidence="3" id="KW-1185">Reference proteome</keyword>
<organism evidence="2 3">
    <name type="scientific">Hyphomicrobium nitrativorans NL23</name>
    <dbReference type="NCBI Taxonomy" id="1029756"/>
    <lineage>
        <taxon>Bacteria</taxon>
        <taxon>Pseudomonadati</taxon>
        <taxon>Pseudomonadota</taxon>
        <taxon>Alphaproteobacteria</taxon>
        <taxon>Hyphomicrobiales</taxon>
        <taxon>Hyphomicrobiaceae</taxon>
        <taxon>Hyphomicrobium</taxon>
    </lineage>
</organism>